<sequence>MNYNFSLNRRNNQWIYMVSNKNGLAPVKVNQDVNIYSALVEKDKEIDFNIRENRQGYLVQVYGKSFITGTYDKNHKVLLEERDALEIYEDNVKINPIESSHFLLIEMNKYAH</sequence>
<protein>
    <recommendedName>
        <fullName evidence="1">Quercetin 2,3-dioxygenase C-terminal cupin domain-containing protein</fullName>
    </recommendedName>
</protein>
<reference evidence="2" key="1">
    <citation type="submission" date="2019-08" db="EMBL/GenBank/DDBJ databases">
        <authorList>
            <person name="Kucharzyk K."/>
            <person name="Murdoch R.W."/>
            <person name="Higgins S."/>
            <person name="Loffler F."/>
        </authorList>
    </citation>
    <scope>NUCLEOTIDE SEQUENCE</scope>
</reference>
<dbReference type="PANTHER" id="PTHR43212">
    <property type="entry name" value="QUERCETIN 2,3-DIOXYGENASE"/>
    <property type="match status" value="1"/>
</dbReference>
<evidence type="ECO:0000259" key="1">
    <source>
        <dbReference type="Pfam" id="PF17954"/>
    </source>
</evidence>
<organism evidence="2">
    <name type="scientific">bioreactor metagenome</name>
    <dbReference type="NCBI Taxonomy" id="1076179"/>
    <lineage>
        <taxon>unclassified sequences</taxon>
        <taxon>metagenomes</taxon>
        <taxon>ecological metagenomes</taxon>
    </lineage>
</organism>
<dbReference type="Gene3D" id="2.60.120.10">
    <property type="entry name" value="Jelly Rolls"/>
    <property type="match status" value="1"/>
</dbReference>
<proteinExistence type="predicted"/>
<feature type="domain" description="Quercetin 2,3-dioxygenase C-terminal cupin" evidence="1">
    <location>
        <begin position="17"/>
        <end position="107"/>
    </location>
</feature>
<comment type="caution">
    <text evidence="2">The sequence shown here is derived from an EMBL/GenBank/DDBJ whole genome shotgun (WGS) entry which is preliminary data.</text>
</comment>
<dbReference type="EMBL" id="VSSQ01008408">
    <property type="protein sequence ID" value="MPM38787.1"/>
    <property type="molecule type" value="Genomic_DNA"/>
</dbReference>
<dbReference type="InterPro" id="IPR041602">
    <property type="entry name" value="Quercetinase_C"/>
</dbReference>
<accession>A0A644ZDM0</accession>
<gene>
    <name evidence="2" type="ORF">SDC9_85417</name>
</gene>
<name>A0A644ZDM0_9ZZZZ</name>
<dbReference type="InterPro" id="IPR014710">
    <property type="entry name" value="RmlC-like_jellyroll"/>
</dbReference>
<dbReference type="SUPFAM" id="SSF51182">
    <property type="entry name" value="RmlC-like cupins"/>
    <property type="match status" value="1"/>
</dbReference>
<dbReference type="AlphaFoldDB" id="A0A644ZDM0"/>
<dbReference type="InterPro" id="IPR011051">
    <property type="entry name" value="RmlC_Cupin_sf"/>
</dbReference>
<evidence type="ECO:0000313" key="2">
    <source>
        <dbReference type="EMBL" id="MPM38787.1"/>
    </source>
</evidence>
<dbReference type="PANTHER" id="PTHR43212:SF3">
    <property type="entry name" value="QUERCETIN 2,3-DIOXYGENASE"/>
    <property type="match status" value="1"/>
</dbReference>
<dbReference type="Pfam" id="PF17954">
    <property type="entry name" value="Pirin_C_2"/>
    <property type="match status" value="1"/>
</dbReference>
<dbReference type="InterPro" id="IPR012093">
    <property type="entry name" value="Pirin"/>
</dbReference>